<reference evidence="3" key="2">
    <citation type="submission" date="2011-06" db="EMBL/GenBank/DDBJ databases">
        <title>The complete genome sequence of Alicyclobacillus acidocaldarius sp. Tc-4-1.</title>
        <authorList>
            <person name="Chen Y."/>
            <person name="He Y."/>
            <person name="Dong Z."/>
            <person name="Hu S."/>
        </authorList>
    </citation>
    <scope>NUCLEOTIDE SEQUENCE [LARGE SCALE GENOMIC DNA]</scope>
    <source>
        <strain evidence="3">Tc-4-1</strain>
    </source>
</reference>
<keyword evidence="1" id="KW-1133">Transmembrane helix</keyword>
<dbReference type="InterPro" id="IPR014211">
    <property type="entry name" value="Spore_III_AD"/>
</dbReference>
<evidence type="ECO:0000313" key="2">
    <source>
        <dbReference type="EMBL" id="AEJ43619.1"/>
    </source>
</evidence>
<dbReference type="RefSeq" id="WP_014464485.1">
    <property type="nucleotide sequence ID" value="NC_017167.1"/>
</dbReference>
<feature type="transmembrane region" description="Helical" evidence="1">
    <location>
        <begin position="6"/>
        <end position="23"/>
    </location>
</feature>
<accession>F8IL53</accession>
<sequence length="131" mass="13988">MTPVHMVQIIGIGLTATVLAALLRPQMPSFATLVSLFAGVLILLLLVRSISGALDTFQQLTTAAHMNHMFLQTLIRILGIAYVVEFAADIARDAGESALGGRIELAGKIGIVLLALPIFKDVLDVIVRMIP</sequence>
<keyword evidence="1" id="KW-0472">Membrane</keyword>
<dbReference type="EMBL" id="CP002902">
    <property type="protein sequence ID" value="AEJ43619.1"/>
    <property type="molecule type" value="Genomic_DNA"/>
</dbReference>
<reference evidence="2 3" key="1">
    <citation type="journal article" date="2011" name="J. Bacteriol.">
        <title>Complete Genome Sequence of Alicyclobacillus acidocaldarius Strain Tc-4-1.</title>
        <authorList>
            <person name="Chen Y."/>
            <person name="He Y."/>
            <person name="Zhang B."/>
            <person name="Yang J."/>
            <person name="Li W."/>
            <person name="Dong Z."/>
            <person name="Hu S."/>
        </authorList>
    </citation>
    <scope>NUCLEOTIDE SEQUENCE [LARGE SCALE GENOMIC DNA]</scope>
    <source>
        <strain evidence="2 3">Tc-4-1</strain>
    </source>
</reference>
<dbReference type="Pfam" id="PF06686">
    <property type="entry name" value="SpoIIIAC"/>
    <property type="match status" value="2"/>
</dbReference>
<dbReference type="PATRIC" id="fig|1048834.4.peg.1610"/>
<feature type="transmembrane region" description="Helical" evidence="1">
    <location>
        <begin position="70"/>
        <end position="88"/>
    </location>
</feature>
<name>F8IL53_ALIAT</name>
<gene>
    <name evidence="2" type="primary">spoIIIAD</name>
    <name evidence="2" type="ordered locus">TC41_1692</name>
</gene>
<dbReference type="HOGENOM" id="CLU_159353_0_1_9"/>
<dbReference type="AlphaFoldDB" id="F8IL53"/>
<dbReference type="KEGG" id="aad:TC41_1692"/>
<dbReference type="NCBIfam" id="TIGR02849">
    <property type="entry name" value="spore_III_AD"/>
    <property type="match status" value="1"/>
</dbReference>
<dbReference type="eggNOG" id="ENOG5032SJW">
    <property type="taxonomic scope" value="Bacteria"/>
</dbReference>
<feature type="transmembrane region" description="Helical" evidence="1">
    <location>
        <begin position="30"/>
        <end position="50"/>
    </location>
</feature>
<organism evidence="2 3">
    <name type="scientific">Alicyclobacillus acidocaldarius (strain Tc-4-1)</name>
    <name type="common">Bacillus acidocaldarius</name>
    <dbReference type="NCBI Taxonomy" id="1048834"/>
    <lineage>
        <taxon>Bacteria</taxon>
        <taxon>Bacillati</taxon>
        <taxon>Bacillota</taxon>
        <taxon>Bacilli</taxon>
        <taxon>Bacillales</taxon>
        <taxon>Alicyclobacillaceae</taxon>
        <taxon>Alicyclobacillus</taxon>
    </lineage>
</organism>
<dbReference type="STRING" id="1048834.TC41_1692"/>
<dbReference type="InterPro" id="IPR025664">
    <property type="entry name" value="Spore_III_AC/AD"/>
</dbReference>
<protein>
    <submittedName>
        <fullName evidence="2">Stage III sporulation protein AD</fullName>
    </submittedName>
</protein>
<dbReference type="Proteomes" id="UP000000292">
    <property type="component" value="Chromosome"/>
</dbReference>
<evidence type="ECO:0000256" key="1">
    <source>
        <dbReference type="SAM" id="Phobius"/>
    </source>
</evidence>
<proteinExistence type="predicted"/>
<evidence type="ECO:0000313" key="3">
    <source>
        <dbReference type="Proteomes" id="UP000000292"/>
    </source>
</evidence>
<keyword evidence="1" id="KW-0812">Transmembrane</keyword>